<dbReference type="AlphaFoldDB" id="H8L0P8"/>
<dbReference type="CDD" id="cd01949">
    <property type="entry name" value="GGDEF"/>
    <property type="match status" value="1"/>
</dbReference>
<sequence length="603" mass="66246">MHARTASEACLQNSADQPELAVRQASAILSAPSTDLPLRIDAQHCLALARQTLGQGQPAIQAANRLLAMLDTAGKEDRPELHQARLDAVTILARTGQPALIEGQLVDIVLKARAQQQTALEVDALTRIAQLIFSEFRDDRSAQAYLAQAEGMARAAGLSLRPILQAQLPIALDANHADTSEHLIKQLRTEPVADDTGQAMNWRLDTAQARIDLIMQDPVTARPLLLKTLAAQRRIGDLAGVRETLLALGLAESFLDRPKQAREYDLQALQLAETARTDTITALHQLLDVSYKSQQRADIERFGSRLMALGSHARRQQWKQSVRHIKSRLGPPLWAPATVGHRTQLAGWLHADRVSWLTRISLLLSCCSLGLIWYQSRRFRKRLQLSTIDPLSQLLTRREATSRIDQWIDSPSVPGSAGTSLVLLLVDIDHFKRINDQYGHAAGDSVLTEVANRLKSCCRRTDVIGRWGGEEFLIALPATDTPSTLALASRICETISQKPIQTPSGASLQVTVSVGVSYWPFVPDNRAPGHWQDALVPADAALYAVKRSGRNGWASIRATPKALGGNIEQLLRDPVQASRQGLLSIHSVHALEWPVATDTPDER</sequence>
<dbReference type="Proteomes" id="UP000005234">
    <property type="component" value="Chromosome"/>
</dbReference>
<dbReference type="EC" id="2.7.7.65" evidence="2"/>
<comment type="cofactor">
    <cofactor evidence="1">
        <name>Mg(2+)</name>
        <dbReference type="ChEBI" id="CHEBI:18420"/>
    </cofactor>
</comment>
<dbReference type="SUPFAM" id="SSF55073">
    <property type="entry name" value="Nucleotide cyclase"/>
    <property type="match status" value="1"/>
</dbReference>
<evidence type="ECO:0000313" key="6">
    <source>
        <dbReference type="Proteomes" id="UP000005234"/>
    </source>
</evidence>
<dbReference type="InterPro" id="IPR050469">
    <property type="entry name" value="Diguanylate_Cyclase"/>
</dbReference>
<evidence type="ECO:0000256" key="1">
    <source>
        <dbReference type="ARBA" id="ARBA00001946"/>
    </source>
</evidence>
<dbReference type="Gene3D" id="1.25.40.10">
    <property type="entry name" value="Tetratricopeptide repeat domain"/>
    <property type="match status" value="1"/>
</dbReference>
<dbReference type="GO" id="GO:0043709">
    <property type="term" value="P:cell adhesion involved in single-species biofilm formation"/>
    <property type="evidence" value="ECO:0007669"/>
    <property type="project" value="TreeGrafter"/>
</dbReference>
<dbReference type="GO" id="GO:0052621">
    <property type="term" value="F:diguanylate cyclase activity"/>
    <property type="evidence" value="ECO:0007669"/>
    <property type="project" value="UniProtKB-EC"/>
</dbReference>
<gene>
    <name evidence="5" type="ordered locus">Fraau_0832</name>
</gene>
<dbReference type="PANTHER" id="PTHR45138:SF9">
    <property type="entry name" value="DIGUANYLATE CYCLASE DGCM-RELATED"/>
    <property type="match status" value="1"/>
</dbReference>
<dbReference type="Gene3D" id="3.30.70.270">
    <property type="match status" value="1"/>
</dbReference>
<reference evidence="5" key="1">
    <citation type="submission" date="2012-02" db="EMBL/GenBank/DDBJ databases">
        <title>The complete genome of Frateuria aurantia DSM 6220.</title>
        <authorList>
            <consortium name="US DOE Joint Genome Institute (JGI-PGF)"/>
            <person name="Lucas S."/>
            <person name="Copeland A."/>
            <person name="Lapidus A."/>
            <person name="Glavina del Rio T."/>
            <person name="Dalin E."/>
            <person name="Tice H."/>
            <person name="Bruce D."/>
            <person name="Goodwin L."/>
            <person name="Pitluck S."/>
            <person name="Peters L."/>
            <person name="Ovchinnikova G."/>
            <person name="Teshima H."/>
            <person name="Kyrpides N."/>
            <person name="Mavromatis K."/>
            <person name="Ivanova N."/>
            <person name="Brettin T."/>
            <person name="Detter J.C."/>
            <person name="Han C."/>
            <person name="Larimer F."/>
            <person name="Land M."/>
            <person name="Hauser L."/>
            <person name="Markowitz V."/>
            <person name="Cheng J.-F."/>
            <person name="Hugenholtz P."/>
            <person name="Woyke T."/>
            <person name="Wu D."/>
            <person name="Brambilla E."/>
            <person name="Klenk H.-P."/>
            <person name="Eisen J.A."/>
        </authorList>
    </citation>
    <scope>NUCLEOTIDE SEQUENCE</scope>
    <source>
        <strain evidence="5">DSM 6220</strain>
    </source>
</reference>
<protein>
    <recommendedName>
        <fullName evidence="2">diguanylate cyclase</fullName>
        <ecNumber evidence="2">2.7.7.65</ecNumber>
    </recommendedName>
</protein>
<dbReference type="PROSITE" id="PS50887">
    <property type="entry name" value="GGDEF"/>
    <property type="match status" value="1"/>
</dbReference>
<dbReference type="eggNOG" id="COG0457">
    <property type="taxonomic scope" value="Bacteria"/>
</dbReference>
<dbReference type="Pfam" id="PF00990">
    <property type="entry name" value="GGDEF"/>
    <property type="match status" value="1"/>
</dbReference>
<dbReference type="FunFam" id="3.30.70.270:FF:000001">
    <property type="entry name" value="Diguanylate cyclase domain protein"/>
    <property type="match status" value="1"/>
</dbReference>
<dbReference type="GO" id="GO:0005886">
    <property type="term" value="C:plasma membrane"/>
    <property type="evidence" value="ECO:0007669"/>
    <property type="project" value="TreeGrafter"/>
</dbReference>
<dbReference type="InterPro" id="IPR043128">
    <property type="entry name" value="Rev_trsase/Diguanyl_cyclase"/>
</dbReference>
<evidence type="ECO:0000256" key="3">
    <source>
        <dbReference type="ARBA" id="ARBA00034247"/>
    </source>
</evidence>
<dbReference type="EMBL" id="CP003350">
    <property type="protein sequence ID" value="AFC85303.1"/>
    <property type="molecule type" value="Genomic_DNA"/>
</dbReference>
<dbReference type="KEGG" id="fau:Fraau_0832"/>
<dbReference type="SMART" id="SM00267">
    <property type="entry name" value="GGDEF"/>
    <property type="match status" value="1"/>
</dbReference>
<dbReference type="InterPro" id="IPR000160">
    <property type="entry name" value="GGDEF_dom"/>
</dbReference>
<dbReference type="InterPro" id="IPR029787">
    <property type="entry name" value="Nucleotide_cyclase"/>
</dbReference>
<dbReference type="eggNOG" id="COG2199">
    <property type="taxonomic scope" value="Bacteria"/>
</dbReference>
<dbReference type="GO" id="GO:1902201">
    <property type="term" value="P:negative regulation of bacterial-type flagellum-dependent cell motility"/>
    <property type="evidence" value="ECO:0007669"/>
    <property type="project" value="TreeGrafter"/>
</dbReference>
<dbReference type="PANTHER" id="PTHR45138">
    <property type="entry name" value="REGULATORY COMPONENTS OF SENSORY TRANSDUCTION SYSTEM"/>
    <property type="match status" value="1"/>
</dbReference>
<feature type="domain" description="GGDEF" evidence="4">
    <location>
        <begin position="419"/>
        <end position="558"/>
    </location>
</feature>
<organism evidence="5 6">
    <name type="scientific">Frateuria aurantia (strain ATCC 33424 / DSM 6220 / KCTC 2777 / LMG 1558 / NBRC 3245 / NCIMB 13370)</name>
    <name type="common">Acetobacter aurantius</name>
    <dbReference type="NCBI Taxonomy" id="767434"/>
    <lineage>
        <taxon>Bacteria</taxon>
        <taxon>Pseudomonadati</taxon>
        <taxon>Pseudomonadota</taxon>
        <taxon>Gammaproteobacteria</taxon>
        <taxon>Lysobacterales</taxon>
        <taxon>Rhodanobacteraceae</taxon>
        <taxon>Frateuria</taxon>
    </lineage>
</organism>
<dbReference type="HOGENOM" id="CLU_452532_0_0_6"/>
<evidence type="ECO:0000259" key="4">
    <source>
        <dbReference type="PROSITE" id="PS50887"/>
    </source>
</evidence>
<keyword evidence="6" id="KW-1185">Reference proteome</keyword>
<comment type="catalytic activity">
    <reaction evidence="3">
        <text>2 GTP = 3',3'-c-di-GMP + 2 diphosphate</text>
        <dbReference type="Rhea" id="RHEA:24898"/>
        <dbReference type="ChEBI" id="CHEBI:33019"/>
        <dbReference type="ChEBI" id="CHEBI:37565"/>
        <dbReference type="ChEBI" id="CHEBI:58805"/>
        <dbReference type="EC" id="2.7.7.65"/>
    </reaction>
</comment>
<name>H8L0P8_FRAAD</name>
<dbReference type="InterPro" id="IPR011990">
    <property type="entry name" value="TPR-like_helical_dom_sf"/>
</dbReference>
<accession>H8L0P8</accession>
<evidence type="ECO:0000256" key="2">
    <source>
        <dbReference type="ARBA" id="ARBA00012528"/>
    </source>
</evidence>
<evidence type="ECO:0000313" key="5">
    <source>
        <dbReference type="EMBL" id="AFC85303.1"/>
    </source>
</evidence>
<dbReference type="STRING" id="767434.Fraau_0832"/>
<proteinExistence type="predicted"/>
<dbReference type="NCBIfam" id="TIGR00254">
    <property type="entry name" value="GGDEF"/>
    <property type="match status" value="1"/>
</dbReference>